<evidence type="ECO:0000313" key="3">
    <source>
        <dbReference type="Proteomes" id="UP000006727"/>
    </source>
</evidence>
<gene>
    <name evidence="2" type="primary">LOC112277949</name>
    <name evidence="1" type="ORF">PHYPA_030076</name>
</gene>
<accession>A0A2K1IBE9</accession>
<organism evidence="1">
    <name type="scientific">Physcomitrium patens</name>
    <name type="common">Spreading-leaved earth moss</name>
    <name type="synonym">Physcomitrella patens</name>
    <dbReference type="NCBI Taxonomy" id="3218"/>
    <lineage>
        <taxon>Eukaryota</taxon>
        <taxon>Viridiplantae</taxon>
        <taxon>Streptophyta</taxon>
        <taxon>Embryophyta</taxon>
        <taxon>Bryophyta</taxon>
        <taxon>Bryophytina</taxon>
        <taxon>Bryopsida</taxon>
        <taxon>Funariidae</taxon>
        <taxon>Funariales</taxon>
        <taxon>Funariaceae</taxon>
        <taxon>Physcomitrium</taxon>
    </lineage>
</organism>
<dbReference type="Gramene" id="Pp3c26_1220V3.1">
    <property type="protein sequence ID" value="PAC:32917337.CDS.1"/>
    <property type="gene ID" value="Pp3c26_1220"/>
</dbReference>
<evidence type="ECO:0000313" key="2">
    <source>
        <dbReference type="EnsemblPlants" id="PAC:32917337.CDS.1"/>
    </source>
</evidence>
<reference evidence="1 3" key="1">
    <citation type="journal article" date="2008" name="Science">
        <title>The Physcomitrella genome reveals evolutionary insights into the conquest of land by plants.</title>
        <authorList>
            <person name="Rensing S."/>
            <person name="Lang D."/>
            <person name="Zimmer A."/>
            <person name="Terry A."/>
            <person name="Salamov A."/>
            <person name="Shapiro H."/>
            <person name="Nishiyama T."/>
            <person name="Perroud P.-F."/>
            <person name="Lindquist E."/>
            <person name="Kamisugi Y."/>
            <person name="Tanahashi T."/>
            <person name="Sakakibara K."/>
            <person name="Fujita T."/>
            <person name="Oishi K."/>
            <person name="Shin-I T."/>
            <person name="Kuroki Y."/>
            <person name="Toyoda A."/>
            <person name="Suzuki Y."/>
            <person name="Hashimoto A."/>
            <person name="Yamaguchi K."/>
            <person name="Sugano A."/>
            <person name="Kohara Y."/>
            <person name="Fujiyama A."/>
            <person name="Anterola A."/>
            <person name="Aoki S."/>
            <person name="Ashton N."/>
            <person name="Barbazuk W.B."/>
            <person name="Barker E."/>
            <person name="Bennetzen J."/>
            <person name="Bezanilla M."/>
            <person name="Blankenship R."/>
            <person name="Cho S.H."/>
            <person name="Dutcher S."/>
            <person name="Estelle M."/>
            <person name="Fawcett J.A."/>
            <person name="Gundlach H."/>
            <person name="Hanada K."/>
            <person name="Heyl A."/>
            <person name="Hicks K.A."/>
            <person name="Hugh J."/>
            <person name="Lohr M."/>
            <person name="Mayer K."/>
            <person name="Melkozernov A."/>
            <person name="Murata T."/>
            <person name="Nelson D."/>
            <person name="Pils B."/>
            <person name="Prigge M."/>
            <person name="Reiss B."/>
            <person name="Renner T."/>
            <person name="Rombauts S."/>
            <person name="Rushton P."/>
            <person name="Sanderfoot A."/>
            <person name="Schween G."/>
            <person name="Shiu S.-H."/>
            <person name="Stueber K."/>
            <person name="Theodoulou F.L."/>
            <person name="Tu H."/>
            <person name="Van de Peer Y."/>
            <person name="Verrier P.J."/>
            <person name="Waters E."/>
            <person name="Wood A."/>
            <person name="Yang L."/>
            <person name="Cove D."/>
            <person name="Cuming A."/>
            <person name="Hasebe M."/>
            <person name="Lucas S."/>
            <person name="Mishler D.B."/>
            <person name="Reski R."/>
            <person name="Grigoriev I."/>
            <person name="Quatrano R.S."/>
            <person name="Boore J.L."/>
        </authorList>
    </citation>
    <scope>NUCLEOTIDE SEQUENCE [LARGE SCALE GENOMIC DNA]</scope>
    <source>
        <strain evidence="2 3">cv. Gransden 2004</strain>
    </source>
</reference>
<keyword evidence="3" id="KW-1185">Reference proteome</keyword>
<dbReference type="EnsemblPlants" id="Pp3c26_1220V3.1">
    <property type="protein sequence ID" value="PAC:32917337.CDS.1"/>
    <property type="gene ID" value="Pp3c26_1220"/>
</dbReference>
<name>A0A2K1IBE9_PHYPA</name>
<reference evidence="1 3" key="2">
    <citation type="journal article" date="2018" name="Plant J.">
        <title>The Physcomitrella patens chromosome-scale assembly reveals moss genome structure and evolution.</title>
        <authorList>
            <person name="Lang D."/>
            <person name="Ullrich K.K."/>
            <person name="Murat F."/>
            <person name="Fuchs J."/>
            <person name="Jenkins J."/>
            <person name="Haas F.B."/>
            <person name="Piednoel M."/>
            <person name="Gundlach H."/>
            <person name="Van Bel M."/>
            <person name="Meyberg R."/>
            <person name="Vives C."/>
            <person name="Morata J."/>
            <person name="Symeonidi A."/>
            <person name="Hiss M."/>
            <person name="Muchero W."/>
            <person name="Kamisugi Y."/>
            <person name="Saleh O."/>
            <person name="Blanc G."/>
            <person name="Decker E.L."/>
            <person name="van Gessel N."/>
            <person name="Grimwood J."/>
            <person name="Hayes R.D."/>
            <person name="Graham S.W."/>
            <person name="Gunter L.E."/>
            <person name="McDaniel S.F."/>
            <person name="Hoernstein S.N.W."/>
            <person name="Larsson A."/>
            <person name="Li F.W."/>
            <person name="Perroud P.F."/>
            <person name="Phillips J."/>
            <person name="Ranjan P."/>
            <person name="Rokshar D.S."/>
            <person name="Rothfels C.J."/>
            <person name="Schneider L."/>
            <person name="Shu S."/>
            <person name="Stevenson D.W."/>
            <person name="Thummler F."/>
            <person name="Tillich M."/>
            <person name="Villarreal Aguilar J.C."/>
            <person name="Widiez T."/>
            <person name="Wong G.K."/>
            <person name="Wymore A."/>
            <person name="Zhang Y."/>
            <person name="Zimmer A.D."/>
            <person name="Quatrano R.S."/>
            <person name="Mayer K.F.X."/>
            <person name="Goodstein D."/>
            <person name="Casacuberta J.M."/>
            <person name="Vandepoele K."/>
            <person name="Reski R."/>
            <person name="Cuming A.C."/>
            <person name="Tuskan G.A."/>
            <person name="Maumus F."/>
            <person name="Salse J."/>
            <person name="Schmutz J."/>
            <person name="Rensing S.A."/>
        </authorList>
    </citation>
    <scope>NUCLEOTIDE SEQUENCE [LARGE SCALE GENOMIC DNA]</scope>
    <source>
        <strain evidence="2 3">cv. Gransden 2004</strain>
    </source>
</reference>
<protein>
    <submittedName>
        <fullName evidence="1 2">Uncharacterized protein</fullName>
    </submittedName>
</protein>
<reference evidence="2" key="3">
    <citation type="submission" date="2020-12" db="UniProtKB">
        <authorList>
            <consortium name="EnsemblPlants"/>
        </authorList>
    </citation>
    <scope>IDENTIFICATION</scope>
</reference>
<dbReference type="Proteomes" id="UP000006727">
    <property type="component" value="Chromosome 26"/>
</dbReference>
<sequence>MNLVSAATEVWLHRPGWLRLALSHRPVLFCSAPYQSHGSKSAFGLLVRRSQNDRKSIDRREELLFFIEVDRDRRTEVVVRPWIHPLNISGNFYLVPISYTQQGRILAF</sequence>
<proteinExistence type="predicted"/>
<dbReference type="AlphaFoldDB" id="A0A2K1IBE9"/>
<evidence type="ECO:0000313" key="1">
    <source>
        <dbReference type="EMBL" id="PNR26595.1"/>
    </source>
</evidence>
<dbReference type="EMBL" id="ABEU02000026">
    <property type="protein sequence ID" value="PNR26595.1"/>
    <property type="molecule type" value="Genomic_DNA"/>
</dbReference>